<dbReference type="AlphaFoldDB" id="A0A6I3MBD1"/>
<sequence>MTTGSTPTAWPPPGGWLWRPLVGATLSQVVLGIVRPTASYAAIDLGADGVMVGVIAAAFAILPMLLAVPVGRVSGRLGRLGIIPGASAIVLVAACALGALAHDLATLAVAGALLGAGNLGVLLGAQSWISRSAPSSRYNDGFGWMTAGMALGQAVGPLVAGLVIGPVEVTSDGIAAAFWSAAAVSAGLGLVFLSRATRAYAPGAAAEVGTLEILRRPGVARYLVVSAAVLTTVDILTAYLPVLGSAVGIPPVLIGAMLALRGVTSTLSRLLLGPLSRRWSESGLIVASTLGAAICVALIALAPTTIVLFAALGVGGFFLGMGQPLTMTAVAIALPARARSSGLALRLLGNRVAQTATPLLAAMVTAAAGVAAIFILQVAGLLVSAAWESFAARRGPDDYDRA</sequence>
<feature type="transmembrane region" description="Helical" evidence="5">
    <location>
        <begin position="317"/>
        <end position="338"/>
    </location>
</feature>
<dbReference type="GO" id="GO:0005886">
    <property type="term" value="C:plasma membrane"/>
    <property type="evidence" value="ECO:0007669"/>
    <property type="project" value="UniProtKB-SubCell"/>
</dbReference>
<evidence type="ECO:0000256" key="3">
    <source>
        <dbReference type="ARBA" id="ARBA00022989"/>
    </source>
</evidence>
<dbReference type="RefSeq" id="WP_155052288.1">
    <property type="nucleotide sequence ID" value="NZ_BAAAIB010000014.1"/>
</dbReference>
<evidence type="ECO:0000256" key="5">
    <source>
        <dbReference type="SAM" id="Phobius"/>
    </source>
</evidence>
<evidence type="ECO:0000256" key="1">
    <source>
        <dbReference type="ARBA" id="ARBA00004651"/>
    </source>
</evidence>
<feature type="domain" description="Major facilitator superfamily (MFS) profile" evidence="6">
    <location>
        <begin position="16"/>
        <end position="396"/>
    </location>
</feature>
<dbReference type="InterPro" id="IPR011701">
    <property type="entry name" value="MFS"/>
</dbReference>
<evidence type="ECO:0000256" key="2">
    <source>
        <dbReference type="ARBA" id="ARBA00022692"/>
    </source>
</evidence>
<dbReference type="Gene3D" id="1.20.1250.20">
    <property type="entry name" value="MFS general substrate transporter like domains"/>
    <property type="match status" value="2"/>
</dbReference>
<dbReference type="OrthoDB" id="4612864at2"/>
<keyword evidence="4 5" id="KW-0472">Membrane</keyword>
<dbReference type="PANTHER" id="PTHR23526:SF4">
    <property type="entry name" value="INTEGRAL MEMBRANE TRANSPORT PROTEIN"/>
    <property type="match status" value="1"/>
</dbReference>
<feature type="transmembrane region" description="Helical" evidence="5">
    <location>
        <begin position="141"/>
        <end position="167"/>
    </location>
</feature>
<keyword evidence="3 5" id="KW-1133">Transmembrane helix</keyword>
<comment type="caution">
    <text evidence="7">The sequence shown here is derived from an EMBL/GenBank/DDBJ whole genome shotgun (WGS) entry which is preliminary data.</text>
</comment>
<dbReference type="InterPro" id="IPR020846">
    <property type="entry name" value="MFS_dom"/>
</dbReference>
<organism evidence="7 8">
    <name type="scientific">Agromyces bracchium</name>
    <dbReference type="NCBI Taxonomy" id="88376"/>
    <lineage>
        <taxon>Bacteria</taxon>
        <taxon>Bacillati</taxon>
        <taxon>Actinomycetota</taxon>
        <taxon>Actinomycetes</taxon>
        <taxon>Micrococcales</taxon>
        <taxon>Microbacteriaceae</taxon>
        <taxon>Agromyces</taxon>
    </lineage>
</organism>
<feature type="transmembrane region" description="Helical" evidence="5">
    <location>
        <begin position="359"/>
        <end position="387"/>
    </location>
</feature>
<dbReference type="Proteomes" id="UP000433071">
    <property type="component" value="Unassembled WGS sequence"/>
</dbReference>
<dbReference type="GO" id="GO:0022857">
    <property type="term" value="F:transmembrane transporter activity"/>
    <property type="evidence" value="ECO:0007669"/>
    <property type="project" value="InterPro"/>
</dbReference>
<evidence type="ECO:0000313" key="8">
    <source>
        <dbReference type="Proteomes" id="UP000433071"/>
    </source>
</evidence>
<proteinExistence type="predicted"/>
<feature type="transmembrane region" description="Helical" evidence="5">
    <location>
        <begin position="107"/>
        <end position="129"/>
    </location>
</feature>
<dbReference type="InterPro" id="IPR052528">
    <property type="entry name" value="Sugar_transport-like"/>
</dbReference>
<name>A0A6I3MBD1_9MICO</name>
<keyword evidence="8" id="KW-1185">Reference proteome</keyword>
<dbReference type="EMBL" id="WMLB01000025">
    <property type="protein sequence ID" value="MTH69287.1"/>
    <property type="molecule type" value="Genomic_DNA"/>
</dbReference>
<dbReference type="Pfam" id="PF07690">
    <property type="entry name" value="MFS_1"/>
    <property type="match status" value="1"/>
</dbReference>
<feature type="transmembrane region" description="Helical" evidence="5">
    <location>
        <begin position="252"/>
        <end position="272"/>
    </location>
</feature>
<evidence type="ECO:0000313" key="7">
    <source>
        <dbReference type="EMBL" id="MTH69287.1"/>
    </source>
</evidence>
<feature type="transmembrane region" description="Helical" evidence="5">
    <location>
        <begin position="80"/>
        <end position="101"/>
    </location>
</feature>
<feature type="transmembrane region" description="Helical" evidence="5">
    <location>
        <begin position="173"/>
        <end position="193"/>
    </location>
</feature>
<dbReference type="InterPro" id="IPR036259">
    <property type="entry name" value="MFS_trans_sf"/>
</dbReference>
<gene>
    <name evidence="7" type="ORF">GJ743_13005</name>
</gene>
<feature type="transmembrane region" description="Helical" evidence="5">
    <location>
        <begin position="49"/>
        <end position="68"/>
    </location>
</feature>
<accession>A0A6I3MBD1</accession>
<protein>
    <submittedName>
        <fullName evidence="7">MFS transporter</fullName>
    </submittedName>
</protein>
<feature type="transmembrane region" description="Helical" evidence="5">
    <location>
        <begin position="219"/>
        <end position="240"/>
    </location>
</feature>
<dbReference type="PROSITE" id="PS50850">
    <property type="entry name" value="MFS"/>
    <property type="match status" value="1"/>
</dbReference>
<reference evidence="7 8" key="1">
    <citation type="submission" date="2019-11" db="EMBL/GenBank/DDBJ databases">
        <title>Agromyces kandeliae sp. nov., isolated from mangrove soil.</title>
        <authorList>
            <person name="Wang R."/>
        </authorList>
    </citation>
    <scope>NUCLEOTIDE SEQUENCE [LARGE SCALE GENOMIC DNA]</scope>
    <source>
        <strain evidence="7 8">JCM 11433</strain>
    </source>
</reference>
<dbReference type="PANTHER" id="PTHR23526">
    <property type="entry name" value="INTEGRAL MEMBRANE TRANSPORT PROTEIN-RELATED"/>
    <property type="match status" value="1"/>
</dbReference>
<dbReference type="SUPFAM" id="SSF103473">
    <property type="entry name" value="MFS general substrate transporter"/>
    <property type="match status" value="1"/>
</dbReference>
<comment type="subcellular location">
    <subcellularLocation>
        <location evidence="1">Cell membrane</location>
        <topology evidence="1">Multi-pass membrane protein</topology>
    </subcellularLocation>
</comment>
<feature type="transmembrane region" description="Helical" evidence="5">
    <location>
        <begin position="284"/>
        <end position="311"/>
    </location>
</feature>
<evidence type="ECO:0000259" key="6">
    <source>
        <dbReference type="PROSITE" id="PS50850"/>
    </source>
</evidence>
<keyword evidence="2 5" id="KW-0812">Transmembrane</keyword>
<evidence type="ECO:0000256" key="4">
    <source>
        <dbReference type="ARBA" id="ARBA00023136"/>
    </source>
</evidence>